<gene>
    <name evidence="3" type="ORF">PFISCL1PPCAC_24671</name>
</gene>
<feature type="compositionally biased region" description="Polar residues" evidence="1">
    <location>
        <begin position="766"/>
        <end position="776"/>
    </location>
</feature>
<comment type="caution">
    <text evidence="3">The sequence shown here is derived from an EMBL/GenBank/DDBJ whole genome shotgun (WGS) entry which is preliminary data.</text>
</comment>
<feature type="compositionally biased region" description="Polar residues" evidence="1">
    <location>
        <begin position="493"/>
        <end position="512"/>
    </location>
</feature>
<feature type="region of interest" description="Disordered" evidence="1">
    <location>
        <begin position="492"/>
        <end position="558"/>
    </location>
</feature>
<feature type="region of interest" description="Disordered" evidence="1">
    <location>
        <begin position="586"/>
        <end position="715"/>
    </location>
</feature>
<feature type="compositionally biased region" description="Acidic residues" evidence="1">
    <location>
        <begin position="630"/>
        <end position="641"/>
    </location>
</feature>
<proteinExistence type="predicted"/>
<feature type="non-terminal residue" evidence="3">
    <location>
        <position position="1"/>
    </location>
</feature>
<feature type="domain" description="Ras-GAP" evidence="2">
    <location>
        <begin position="168"/>
        <end position="377"/>
    </location>
</feature>
<feature type="non-terminal residue" evidence="3">
    <location>
        <position position="816"/>
    </location>
</feature>
<accession>A0AAV5WRP1</accession>
<dbReference type="Proteomes" id="UP001432322">
    <property type="component" value="Unassembled WGS sequence"/>
</dbReference>
<dbReference type="PROSITE" id="PS50018">
    <property type="entry name" value="RAS_GTPASE_ACTIV_2"/>
    <property type="match status" value="1"/>
</dbReference>
<dbReference type="Pfam" id="PF00616">
    <property type="entry name" value="RasGAP"/>
    <property type="match status" value="1"/>
</dbReference>
<dbReference type="SUPFAM" id="SSF48350">
    <property type="entry name" value="GTPase activation domain, GAP"/>
    <property type="match status" value="1"/>
</dbReference>
<organism evidence="3 4">
    <name type="scientific">Pristionchus fissidentatus</name>
    <dbReference type="NCBI Taxonomy" id="1538716"/>
    <lineage>
        <taxon>Eukaryota</taxon>
        <taxon>Metazoa</taxon>
        <taxon>Ecdysozoa</taxon>
        <taxon>Nematoda</taxon>
        <taxon>Chromadorea</taxon>
        <taxon>Rhabditida</taxon>
        <taxon>Rhabditina</taxon>
        <taxon>Diplogasteromorpha</taxon>
        <taxon>Diplogasteroidea</taxon>
        <taxon>Neodiplogasteridae</taxon>
        <taxon>Pristionchus</taxon>
    </lineage>
</organism>
<dbReference type="EMBL" id="BTSY01000006">
    <property type="protein sequence ID" value="GMT33374.1"/>
    <property type="molecule type" value="Genomic_DNA"/>
</dbReference>
<dbReference type="Gene3D" id="1.10.506.10">
    <property type="entry name" value="GTPase Activation - p120gap, domain 1"/>
    <property type="match status" value="1"/>
</dbReference>
<reference evidence="3" key="1">
    <citation type="submission" date="2023-10" db="EMBL/GenBank/DDBJ databases">
        <title>Genome assembly of Pristionchus species.</title>
        <authorList>
            <person name="Yoshida K."/>
            <person name="Sommer R.J."/>
        </authorList>
    </citation>
    <scope>NUCLEOTIDE SEQUENCE</scope>
    <source>
        <strain evidence="3">RS5133</strain>
    </source>
</reference>
<feature type="region of interest" description="Disordered" evidence="1">
    <location>
        <begin position="417"/>
        <end position="441"/>
    </location>
</feature>
<feature type="compositionally biased region" description="Basic and acidic residues" evidence="1">
    <location>
        <begin position="756"/>
        <end position="765"/>
    </location>
</feature>
<evidence type="ECO:0000313" key="4">
    <source>
        <dbReference type="Proteomes" id="UP001432322"/>
    </source>
</evidence>
<dbReference type="InterPro" id="IPR008936">
    <property type="entry name" value="Rho_GTPase_activation_prot"/>
</dbReference>
<keyword evidence="4" id="KW-1185">Reference proteome</keyword>
<evidence type="ECO:0000259" key="2">
    <source>
        <dbReference type="PROSITE" id="PS50018"/>
    </source>
</evidence>
<name>A0AAV5WRP1_9BILA</name>
<dbReference type="InterPro" id="IPR001936">
    <property type="entry name" value="RasGAP_dom"/>
</dbReference>
<feature type="region of interest" description="Disordered" evidence="1">
    <location>
        <begin position="745"/>
        <end position="780"/>
    </location>
</feature>
<dbReference type="AlphaFoldDB" id="A0AAV5WRP1"/>
<feature type="compositionally biased region" description="Basic and acidic residues" evidence="1">
    <location>
        <begin position="597"/>
        <end position="609"/>
    </location>
</feature>
<evidence type="ECO:0000256" key="1">
    <source>
        <dbReference type="SAM" id="MobiDB-lite"/>
    </source>
</evidence>
<sequence length="816" mass="87369">AGLSPSAPPVLGSGGVWILCERLRGEKLMVTSELTAVRNLHESIEERMHTLGLLAWSTKLHQWTLSGLLGSHPSVQPECTFGVLATIDSAQLEPAYRRLGHHHSTVADILNALLSSPRGVAELLHITDTMPVNVDSPSSSSAPLPVGTDDLTRALHSLLYGHCVFPGDEMLLVEVLCSLVHLQLVPHSDPRLILRRGTAAFPRLLRLFTDGLYAVKVFLTEALHESVMLVLCQDDAYLDVDPNKMLLRFPPSERSRRFGADPTTAEYERRVSSHRRNMVEKLVLLTHSFIKGIVDALHSLPPSLVWLVQQLHTALVDGKRVGEGEAALICTDLLVTNLLCAAIANPEMYGIISDTPVSPVARTNLIQIGQLVQVLALSRHEPPPAMFHVFTRQFEESPIIFVVDRVLSLTLPPMEGGLTGTASASDGGKEGERYAPIQSRSEDPIRRAHFIGSVADVNTIVSTVKGQATAMLSEGGLSKELSSLARRLPSSPFISTAAPTEKSTTASPSTIVPRSGTLRNLAEKMSTAASSRGRPSSSEGRRGEEGGGGGGGPIPVPPEMVDVVVFTLGDDSEEKIGLRSEESFMELSRLRRRKKRNSEGNEKRTRFLEEESSFVGSAPSECTTEGGSDTGEEEDDGEGEDVASLASSGERDGEEEERADRLLLLDEDGASTLPDNVSEMGAMSGRASPSLSGRDTPDGGESTIAAAGASSTVDGGPAEVAAREALLPRLPVTVRKQNAEGLEEKFGKFGLPPNDNRNRYRDDQRSLLSDSWSTDVAPSEHEGPVLLLPQNQLNQLLPVGNAAQQAVGVAAAAAGG</sequence>
<protein>
    <recommendedName>
        <fullName evidence="2">Ras-GAP domain-containing protein</fullName>
    </recommendedName>
</protein>
<evidence type="ECO:0000313" key="3">
    <source>
        <dbReference type="EMBL" id="GMT33374.1"/>
    </source>
</evidence>